<feature type="compositionally biased region" description="Polar residues" evidence="1">
    <location>
        <begin position="44"/>
        <end position="58"/>
    </location>
</feature>
<reference evidence="3" key="1">
    <citation type="submission" date="2024-04" db="EMBL/GenBank/DDBJ databases">
        <authorList>
            <person name="Shaw F."/>
            <person name="Minotto A."/>
        </authorList>
    </citation>
    <scope>NUCLEOTIDE SEQUENCE [LARGE SCALE GENOMIC DNA]</scope>
</reference>
<feature type="compositionally biased region" description="Basic and acidic residues" evidence="1">
    <location>
        <begin position="501"/>
        <end position="510"/>
    </location>
</feature>
<feature type="region of interest" description="Disordered" evidence="1">
    <location>
        <begin position="309"/>
        <end position="406"/>
    </location>
</feature>
<evidence type="ECO:0000313" key="3">
    <source>
        <dbReference type="Proteomes" id="UP001497453"/>
    </source>
</evidence>
<feature type="compositionally biased region" description="Basic and acidic residues" evidence="1">
    <location>
        <begin position="1"/>
        <end position="15"/>
    </location>
</feature>
<evidence type="ECO:0000256" key="1">
    <source>
        <dbReference type="SAM" id="MobiDB-lite"/>
    </source>
</evidence>
<dbReference type="EMBL" id="OZ037947">
    <property type="protein sequence ID" value="CAL1706938.1"/>
    <property type="molecule type" value="Genomic_DNA"/>
</dbReference>
<feature type="region of interest" description="Disordered" evidence="1">
    <location>
        <begin position="475"/>
        <end position="651"/>
    </location>
</feature>
<name>A0ABP1DGG4_9APHY</name>
<feature type="compositionally biased region" description="Acidic residues" evidence="1">
    <location>
        <begin position="682"/>
        <end position="692"/>
    </location>
</feature>
<feature type="compositionally biased region" description="Acidic residues" evidence="1">
    <location>
        <begin position="630"/>
        <end position="649"/>
    </location>
</feature>
<keyword evidence="3" id="KW-1185">Reference proteome</keyword>
<feature type="compositionally biased region" description="Acidic residues" evidence="1">
    <location>
        <begin position="478"/>
        <end position="500"/>
    </location>
</feature>
<feature type="compositionally biased region" description="Low complexity" evidence="1">
    <location>
        <begin position="21"/>
        <end position="43"/>
    </location>
</feature>
<protein>
    <submittedName>
        <fullName evidence="2">Uncharacterized protein</fullName>
    </submittedName>
</protein>
<accession>A0ABP1DGG4</accession>
<feature type="compositionally biased region" description="Basic residues" evidence="1">
    <location>
        <begin position="575"/>
        <end position="586"/>
    </location>
</feature>
<feature type="region of interest" description="Disordered" evidence="1">
    <location>
        <begin position="221"/>
        <end position="264"/>
    </location>
</feature>
<proteinExistence type="predicted"/>
<feature type="region of interest" description="Disordered" evidence="1">
    <location>
        <begin position="1134"/>
        <end position="1157"/>
    </location>
</feature>
<organism evidence="2 3">
    <name type="scientific">Somion occarium</name>
    <dbReference type="NCBI Taxonomy" id="3059160"/>
    <lineage>
        <taxon>Eukaryota</taxon>
        <taxon>Fungi</taxon>
        <taxon>Dikarya</taxon>
        <taxon>Basidiomycota</taxon>
        <taxon>Agaricomycotina</taxon>
        <taxon>Agaricomycetes</taxon>
        <taxon>Polyporales</taxon>
        <taxon>Cerrenaceae</taxon>
        <taxon>Somion</taxon>
    </lineage>
</organism>
<feature type="compositionally biased region" description="Polar residues" evidence="1">
    <location>
        <begin position="385"/>
        <end position="396"/>
    </location>
</feature>
<feature type="compositionally biased region" description="Low complexity" evidence="1">
    <location>
        <begin position="72"/>
        <end position="109"/>
    </location>
</feature>
<dbReference type="Proteomes" id="UP001497453">
    <property type="component" value="Chromosome 4"/>
</dbReference>
<feature type="compositionally biased region" description="Polar residues" evidence="1">
    <location>
        <begin position="124"/>
        <end position="136"/>
    </location>
</feature>
<gene>
    <name evidence="2" type="ORF">GFSPODELE1_LOCUS6126</name>
</gene>
<feature type="compositionally biased region" description="Basic and acidic residues" evidence="1">
    <location>
        <begin position="593"/>
        <end position="615"/>
    </location>
</feature>
<evidence type="ECO:0000313" key="2">
    <source>
        <dbReference type="EMBL" id="CAL1706938.1"/>
    </source>
</evidence>
<sequence length="1157" mass="126231">MSKIKKEERPSRKVTDFFQRTSSLASLPPSSSPSAPTMNMSSSHTPKSTIGDSKSATGQRKPVHKVAEIKQETSSSVDVSSLSSLSSGSPTLLTPESSALKSLSSNPSPVIVVSDSPMSKKKTTLQSITTESTSASAKKGFRPRPITNSVAKTSVRRRNLNPPPTTRSSQRTPPVLQLAKSKLSLKRKREHELGEDDLEVLSVLPGPAKSTTSLSRLSTLTSSSAAPLAPKENIPNIPSPVDKLRDSAHSTPVKKRRVNPQSPARRYTISGHDAEELIPSSQSDECELAVTKPLDRNPVEVMESVDKWRRDASVHASQEPSTKLELLPEEESIPPEPDLTVDGMDIDGGLDYVDPPESFVPTSQVDDDLGPQVFASEDEVKHQLDTSQDFSSSSMTPGKPSGAQDTFIEDVSLPMKSLDSIKEDVSMENVFRPHTPPSLDIPLEGSVSKTPIALDQKSKTAQIIAQIRAKAMERALASDDEDNPLEFQELEDSSDEEFDDNIFKKYEKGKGKATAASSPPALSSGDNSPLLEPSSGASPTPNDASKRYNLRRHSPHVNAEAGPSTSKYSLLPLKSRTRKPAAKKKTANPLDALLKEKKIADKRGSGSDALRRAEEAVNLPKTKSKRSLLDEMEDEEEKPDSDSEVDWANEEAAMNIVRQGSRRLILKSSSPARAPAHHGDSDSDDEGEVGEALEEDECRKILGEKDGTAVGSILAKDRASAHEKTKKRKAVRGVVLWDMVPVDDNMGVDDLPSLPEATSGEEKVPLLTALRSAVDARNIRRLCLLLRPDSMELIKSEHCAPLLRWVCHLAFSISIPMLGAQACAVLCQCPDLFISSELNTIHFDIISAALAHLGARRDTLEALGWSVPDGVETSRPGTEDRERSLFRMAQFMSVYASMHAFQRDAIPDVVLALILIGLDPSTSAALARDIRSTIEDLCSSVNDAACEEQIALKVLSYATQLEPINKSLVVSMFVRGSLQSTRIARWIARKMLLGPNDPAVGPYIHLPSLKPYIELLSPTVGSQGLFDIPGNSDKPEYYEELLCHVEILGVALTDIDGYVEEERAANRDAPRSSILDSPSKIRERSDLETVTRQLDLLHGRIVDTRAAHLDRSRVKAALQQLSFRVHYQRQACLQRGSRSGSGKPRPKNLHSYFSTPK</sequence>
<feature type="compositionally biased region" description="Low complexity" evidence="1">
    <location>
        <begin position="513"/>
        <end position="524"/>
    </location>
</feature>
<feature type="region of interest" description="Disordered" evidence="1">
    <location>
        <begin position="669"/>
        <end position="692"/>
    </location>
</feature>
<feature type="region of interest" description="Disordered" evidence="1">
    <location>
        <begin position="1"/>
        <end position="177"/>
    </location>
</feature>